<gene>
    <name evidence="9" type="primary">nuoM</name>
    <name evidence="9" type="ORF">DB44_BP00370</name>
</gene>
<dbReference type="AlphaFoldDB" id="A0A0C1JRL8"/>
<dbReference type="GO" id="GO:0008137">
    <property type="term" value="F:NADH dehydrogenase (ubiquinone) activity"/>
    <property type="evidence" value="ECO:0007669"/>
    <property type="project" value="InterPro"/>
</dbReference>
<comment type="similarity">
    <text evidence="2">Belongs to the complex I subunit 4 family.</text>
</comment>
<dbReference type="Pfam" id="PF00361">
    <property type="entry name" value="Proton_antipo_M"/>
    <property type="match status" value="1"/>
</dbReference>
<keyword evidence="5 7" id="KW-0472">Membrane</keyword>
<evidence type="ECO:0000313" key="9">
    <source>
        <dbReference type="EMBL" id="KIC73106.1"/>
    </source>
</evidence>
<evidence type="ECO:0000256" key="7">
    <source>
        <dbReference type="SAM" id="Phobius"/>
    </source>
</evidence>
<feature type="transmembrane region" description="Helical" evidence="7">
    <location>
        <begin position="40"/>
        <end position="61"/>
    </location>
</feature>
<evidence type="ECO:0000256" key="6">
    <source>
        <dbReference type="RuleBase" id="RU000320"/>
    </source>
</evidence>
<proteinExistence type="inferred from homology"/>
<dbReference type="InterPro" id="IPR003918">
    <property type="entry name" value="NADH_UbQ_OxRdtase"/>
</dbReference>
<evidence type="ECO:0000256" key="3">
    <source>
        <dbReference type="ARBA" id="ARBA00022692"/>
    </source>
</evidence>
<comment type="subcellular location">
    <subcellularLocation>
        <location evidence="1">Endomembrane system</location>
        <topology evidence="1">Multi-pass membrane protein</topology>
    </subcellularLocation>
    <subcellularLocation>
        <location evidence="6">Membrane</location>
        <topology evidence="6">Multi-pass membrane protein</topology>
    </subcellularLocation>
</comment>
<dbReference type="NCBIfam" id="TIGR01972">
    <property type="entry name" value="NDH_I_M"/>
    <property type="match status" value="1"/>
</dbReference>
<dbReference type="GO" id="GO:0042773">
    <property type="term" value="P:ATP synthesis coupled electron transport"/>
    <property type="evidence" value="ECO:0007669"/>
    <property type="project" value="InterPro"/>
</dbReference>
<dbReference type="Proteomes" id="UP000031465">
    <property type="component" value="Unassembled WGS sequence"/>
</dbReference>
<feature type="domain" description="NADH:quinone oxidoreductase/Mrp antiporter transmembrane" evidence="8">
    <location>
        <begin position="132"/>
        <end position="417"/>
    </location>
</feature>
<feature type="transmembrane region" description="Helical" evidence="7">
    <location>
        <begin position="81"/>
        <end position="101"/>
    </location>
</feature>
<evidence type="ECO:0000256" key="2">
    <source>
        <dbReference type="ARBA" id="ARBA00009025"/>
    </source>
</evidence>
<keyword evidence="3 6" id="KW-0812">Transmembrane</keyword>
<evidence type="ECO:0000256" key="1">
    <source>
        <dbReference type="ARBA" id="ARBA00004127"/>
    </source>
</evidence>
<reference evidence="9 10" key="1">
    <citation type="journal article" date="2014" name="Mol. Biol. Evol.">
        <title>Massive expansion of Ubiquitination-related gene families within the Chlamydiae.</title>
        <authorList>
            <person name="Domman D."/>
            <person name="Collingro A."/>
            <person name="Lagkouvardos I."/>
            <person name="Gehre L."/>
            <person name="Weinmaier T."/>
            <person name="Rattei T."/>
            <person name="Subtil A."/>
            <person name="Horn M."/>
        </authorList>
    </citation>
    <scope>NUCLEOTIDE SEQUENCE [LARGE SCALE GENOMIC DNA]</scope>
    <source>
        <strain evidence="9 10">EI2</strain>
    </source>
</reference>
<organism evidence="9 10">
    <name type="scientific">Candidatus Protochlamydia amoebophila</name>
    <dbReference type="NCBI Taxonomy" id="362787"/>
    <lineage>
        <taxon>Bacteria</taxon>
        <taxon>Pseudomonadati</taxon>
        <taxon>Chlamydiota</taxon>
        <taxon>Chlamydiia</taxon>
        <taxon>Parachlamydiales</taxon>
        <taxon>Parachlamydiaceae</taxon>
        <taxon>Candidatus Protochlamydia</taxon>
    </lineage>
</organism>
<feature type="transmembrane region" description="Helical" evidence="7">
    <location>
        <begin position="332"/>
        <end position="349"/>
    </location>
</feature>
<dbReference type="GO" id="GO:0048039">
    <property type="term" value="F:ubiquinone binding"/>
    <property type="evidence" value="ECO:0007669"/>
    <property type="project" value="TreeGrafter"/>
</dbReference>
<comment type="caution">
    <text evidence="9">The sequence shown here is derived from an EMBL/GenBank/DDBJ whole genome shotgun (WGS) entry which is preliminary data.</text>
</comment>
<feature type="transmembrane region" description="Helical" evidence="7">
    <location>
        <begin position="243"/>
        <end position="263"/>
    </location>
</feature>
<dbReference type="EMBL" id="JSAN01000038">
    <property type="protein sequence ID" value="KIC73106.1"/>
    <property type="molecule type" value="Genomic_DNA"/>
</dbReference>
<dbReference type="PRINTS" id="PR01437">
    <property type="entry name" value="NUOXDRDTASE4"/>
</dbReference>
<feature type="transmembrane region" description="Helical" evidence="7">
    <location>
        <begin position="370"/>
        <end position="387"/>
    </location>
</feature>
<feature type="transmembrane region" description="Helical" evidence="7">
    <location>
        <begin position="12"/>
        <end position="33"/>
    </location>
</feature>
<dbReference type="PANTHER" id="PTHR43507">
    <property type="entry name" value="NADH-UBIQUINONE OXIDOREDUCTASE CHAIN 4"/>
    <property type="match status" value="1"/>
</dbReference>
<feature type="transmembrane region" description="Helical" evidence="7">
    <location>
        <begin position="136"/>
        <end position="155"/>
    </location>
</feature>
<evidence type="ECO:0000313" key="10">
    <source>
        <dbReference type="Proteomes" id="UP000031465"/>
    </source>
</evidence>
<keyword evidence="4 7" id="KW-1133">Transmembrane helix</keyword>
<evidence type="ECO:0000256" key="5">
    <source>
        <dbReference type="ARBA" id="ARBA00023136"/>
    </source>
</evidence>
<feature type="transmembrane region" description="Helical" evidence="7">
    <location>
        <begin position="275"/>
        <end position="294"/>
    </location>
</feature>
<dbReference type="GO" id="GO:0015990">
    <property type="term" value="P:electron transport coupled proton transport"/>
    <property type="evidence" value="ECO:0007669"/>
    <property type="project" value="TreeGrafter"/>
</dbReference>
<feature type="transmembrane region" description="Helical" evidence="7">
    <location>
        <begin position="167"/>
        <end position="189"/>
    </location>
</feature>
<dbReference type="GO" id="GO:0003954">
    <property type="term" value="F:NADH dehydrogenase activity"/>
    <property type="evidence" value="ECO:0007669"/>
    <property type="project" value="TreeGrafter"/>
</dbReference>
<feature type="transmembrane region" description="Helical" evidence="7">
    <location>
        <begin position="209"/>
        <end position="231"/>
    </location>
</feature>
<dbReference type="GO" id="GO:0012505">
    <property type="term" value="C:endomembrane system"/>
    <property type="evidence" value="ECO:0007669"/>
    <property type="project" value="UniProtKB-SubCell"/>
</dbReference>
<dbReference type="PATRIC" id="fig|362787.3.peg.644"/>
<name>A0A0C1JRL8_9BACT</name>
<feature type="transmembrane region" description="Helical" evidence="7">
    <location>
        <begin position="407"/>
        <end position="424"/>
    </location>
</feature>
<protein>
    <submittedName>
        <fullName evidence="9">Putative NADH-ubiquinone oxidoreductase chain M</fullName>
    </submittedName>
</protein>
<evidence type="ECO:0000259" key="8">
    <source>
        <dbReference type="Pfam" id="PF00361"/>
    </source>
</evidence>
<keyword evidence="9" id="KW-0830">Ubiquinone</keyword>
<dbReference type="InterPro" id="IPR001750">
    <property type="entry name" value="ND/Mrp_TM"/>
</dbReference>
<evidence type="ECO:0000256" key="4">
    <source>
        <dbReference type="ARBA" id="ARBA00022989"/>
    </source>
</evidence>
<dbReference type="GO" id="GO:0016020">
    <property type="term" value="C:membrane"/>
    <property type="evidence" value="ECO:0007669"/>
    <property type="project" value="UniProtKB-SubCell"/>
</dbReference>
<sequence>MFILLLRDSMPNLFWLFLIPFISSILIGIIPINEKKHLKWASLGLSSIPFFFLLSNHFVWIGSFFQYEWFALLSITFSLEIDSISLLFLYLTAIIIPIVFMNVNSEKLSHPKLFYGLILFLQGLLGGFFMTRDLVFFTIFWEAMLLPIYFLMNMWGGSKRHEAAIKFIVYMFAGSALMIAAVLALYFLFGTFDLAQLSTQESSYPYVNLIAAAFLLAFAVKTPLFPFHAWLPDTYYQASTSGTILLSGLLSKAGIYGIIRIGLGLFPHVMKEWSPWLLGLAITGVLYGALAAWRQNDFKRLLAYSSFSHVNFILIGLFIFDPIAQKGAILQAFNHGITITALFLVAGYLENRLGFTIIGTSKGLARYMPNLCWLTFFFVLSSIALPGTNNFVGELLIFIGLFGKHPYLTALTGLTIVFSVIYMLRWMQKMYFEEPSPYQVQWIDLTKKEFLIVAPLIILILWIGLYPMGILKYLDADHSKSQVLTQEMIK</sequence>
<feature type="transmembrane region" description="Helical" evidence="7">
    <location>
        <begin position="113"/>
        <end position="130"/>
    </location>
</feature>
<accession>A0A0C1JRL8</accession>
<dbReference type="PANTHER" id="PTHR43507:SF1">
    <property type="entry name" value="NADH-UBIQUINONE OXIDOREDUCTASE CHAIN 4"/>
    <property type="match status" value="1"/>
</dbReference>
<dbReference type="InterPro" id="IPR010227">
    <property type="entry name" value="NADH_Q_OxRdtase_chainM/4"/>
</dbReference>
<feature type="transmembrane region" description="Helical" evidence="7">
    <location>
        <begin position="450"/>
        <end position="471"/>
    </location>
</feature>
<feature type="transmembrane region" description="Helical" evidence="7">
    <location>
        <begin position="301"/>
        <end position="320"/>
    </location>
</feature>